<sequence length="336" mass="38243">MVSFFRPTSESFSSATPAEVGVKRTSEILGEAIMDSVSSVRDSLPEQHRAHFETLRQEIIDFTKAHGISKESLTKPAALREATSKLSTPDLERLADLLERFEYLVKHKEPAKEELSLAETLEYAENFYNLREQYEDQIELLHKEGFLDHMKNLSRPVPTLEQIAKRLYERRETLEIKQDQGFTRLLLVPFATGLGFFVSVVQEFLVEYRKKHPDFVLTHFRFIFKDHDLIIDNVVYHPTSAGFYVPGHGGKTKKEILEAEDQDQGKLASGWRVLLLQAPHDDAPGFCGITKEKIGMVRGGGTHGLIEREDTHLSMTLIFLKPPDKTPALLILVSRV</sequence>
<evidence type="ECO:0000313" key="1">
    <source>
        <dbReference type="EMBL" id="KKU32976.1"/>
    </source>
</evidence>
<evidence type="ECO:0000313" key="2">
    <source>
        <dbReference type="Proteomes" id="UP000034705"/>
    </source>
</evidence>
<dbReference type="Proteomes" id="UP000034705">
    <property type="component" value="Unassembled WGS sequence"/>
</dbReference>
<gene>
    <name evidence="1" type="ORF">UX45_C0012G0017</name>
</gene>
<comment type="caution">
    <text evidence="1">The sequence shown here is derived from an EMBL/GenBank/DDBJ whole genome shotgun (WGS) entry which is preliminary data.</text>
</comment>
<dbReference type="AlphaFoldDB" id="A0A0G1PJP7"/>
<accession>A0A0G1PJP7</accession>
<reference evidence="1 2" key="1">
    <citation type="journal article" date="2015" name="Nature">
        <title>rRNA introns, odd ribosomes, and small enigmatic genomes across a large radiation of phyla.</title>
        <authorList>
            <person name="Brown C.T."/>
            <person name="Hug L.A."/>
            <person name="Thomas B.C."/>
            <person name="Sharon I."/>
            <person name="Castelle C.J."/>
            <person name="Singh A."/>
            <person name="Wilkins M.J."/>
            <person name="Williams K.H."/>
            <person name="Banfield J.F."/>
        </authorList>
    </citation>
    <scope>NUCLEOTIDE SEQUENCE [LARGE SCALE GENOMIC DNA]</scope>
</reference>
<dbReference type="EMBL" id="LCMG01000012">
    <property type="protein sequence ID" value="KKU32976.1"/>
    <property type="molecule type" value="Genomic_DNA"/>
</dbReference>
<organism evidence="1 2">
    <name type="scientific">Candidatus Uhrbacteria bacterium GW2011_GWF2_46_218</name>
    <dbReference type="NCBI Taxonomy" id="1619001"/>
    <lineage>
        <taxon>Bacteria</taxon>
        <taxon>Candidatus Uhriibacteriota</taxon>
    </lineage>
</organism>
<name>A0A0G1PJP7_9BACT</name>
<protein>
    <submittedName>
        <fullName evidence="1">Uncharacterized protein</fullName>
    </submittedName>
</protein>
<proteinExistence type="predicted"/>